<dbReference type="Pfam" id="PF05973">
    <property type="entry name" value="Gp49"/>
    <property type="match status" value="1"/>
</dbReference>
<geneLocation type="plasmid" evidence="1 2">
    <name>p2META1</name>
</geneLocation>
<keyword evidence="1" id="KW-0614">Plasmid</keyword>
<proteinExistence type="predicted"/>
<name>C5B6T2_METEA</name>
<dbReference type="EMBL" id="CP001513">
    <property type="protein sequence ID" value="ACS44164.1"/>
    <property type="molecule type" value="Genomic_DNA"/>
</dbReference>
<dbReference type="InterPro" id="IPR009241">
    <property type="entry name" value="HigB-like"/>
</dbReference>
<gene>
    <name evidence="1" type="ordered locus">MexAM1_p2METAp0027</name>
</gene>
<dbReference type="Proteomes" id="UP000009081">
    <property type="component" value="Plasmid p2META1"/>
</dbReference>
<dbReference type="AlphaFoldDB" id="C5B6T2"/>
<reference evidence="1 2" key="1">
    <citation type="journal article" date="2009" name="PLoS ONE">
        <title>Methylobacterium genome sequences: a reference blueprint to investigate microbial metabolism of C1 compounds from natural and industrial sources.</title>
        <authorList>
            <person name="Vuilleumier S."/>
            <person name="Chistoserdova L."/>
            <person name="Lee M.-C."/>
            <person name="Bringel F."/>
            <person name="Lajus A."/>
            <person name="Zhou Y."/>
            <person name="Gourion B."/>
            <person name="Barbe V."/>
            <person name="Chang J."/>
            <person name="Cruveiller S."/>
            <person name="Dossat C."/>
            <person name="Gillett W."/>
            <person name="Gruffaz C."/>
            <person name="Haugen E."/>
            <person name="Hourcade E."/>
            <person name="Levy R."/>
            <person name="Mangenot S."/>
            <person name="Muller E."/>
            <person name="Nadalig T."/>
            <person name="Pagni M."/>
            <person name="Penny C."/>
            <person name="Peyraud R."/>
            <person name="Robinson D.G."/>
            <person name="Roche D."/>
            <person name="Rouy Z."/>
            <person name="Saenampechek C."/>
            <person name="Salvignol G."/>
            <person name="Vallenet D."/>
            <person name="Wu Z."/>
            <person name="Marx C.J."/>
            <person name="Vorholt J.A."/>
            <person name="Olson M.V."/>
            <person name="Kaul R."/>
            <person name="Weissenbach J."/>
            <person name="Medigue C."/>
            <person name="Lidstrom M.E."/>
        </authorList>
    </citation>
    <scope>NUCLEOTIDE SEQUENCE [LARGE SCALE GENOMIC DNA]</scope>
    <source>
        <strain evidence="2">ATCC 14718 / DSM 1338 / JCM 2805 / NCIMB 9133 / AM1</strain>
    </source>
</reference>
<dbReference type="KEGG" id="mea:Mex_p20027"/>
<dbReference type="RefSeq" id="WP_012753478.1">
    <property type="nucleotide sequence ID" value="NC_012809.1"/>
</dbReference>
<protein>
    <recommendedName>
        <fullName evidence="3">Addiction module toxin RelE</fullName>
    </recommendedName>
</protein>
<sequence>MTRWKVDFHPAFAVEFKDLSDEVQDEVLALAGAIAEGGPQMGRPRVDTLNGSKHPNMKEGRFRAAGGVWRVAFAFDVERHAVLLVGGNKAGVAQKRFYRVLIARADERFDEHLKAQEAKE</sequence>
<dbReference type="OrthoDB" id="330810at2"/>
<evidence type="ECO:0008006" key="3">
    <source>
        <dbReference type="Google" id="ProtNLM"/>
    </source>
</evidence>
<evidence type="ECO:0000313" key="2">
    <source>
        <dbReference type="Proteomes" id="UP000009081"/>
    </source>
</evidence>
<dbReference type="HOGENOM" id="CLU_107454_1_0_5"/>
<organism evidence="1 2">
    <name type="scientific">Methylorubrum extorquens (strain ATCC 14718 / DSM 1338 / JCM 2805 / NCIMB 9133 / AM1)</name>
    <name type="common">Methylobacterium extorquens</name>
    <dbReference type="NCBI Taxonomy" id="272630"/>
    <lineage>
        <taxon>Bacteria</taxon>
        <taxon>Pseudomonadati</taxon>
        <taxon>Pseudomonadota</taxon>
        <taxon>Alphaproteobacteria</taxon>
        <taxon>Hyphomicrobiales</taxon>
        <taxon>Methylobacteriaceae</taxon>
        <taxon>Methylorubrum</taxon>
    </lineage>
</organism>
<accession>C5B6T2</accession>
<keyword evidence="2" id="KW-1185">Reference proteome</keyword>
<evidence type="ECO:0000313" key="1">
    <source>
        <dbReference type="EMBL" id="ACS44164.1"/>
    </source>
</evidence>